<dbReference type="Proteomes" id="UP000217771">
    <property type="component" value="Unassembled WGS sequence"/>
</dbReference>
<proteinExistence type="predicted"/>
<organism evidence="1 2">
    <name type="scientific">Halomonas salipaludis</name>
    <dbReference type="NCBI Taxonomy" id="2032625"/>
    <lineage>
        <taxon>Bacteria</taxon>
        <taxon>Pseudomonadati</taxon>
        <taxon>Pseudomonadota</taxon>
        <taxon>Gammaproteobacteria</taxon>
        <taxon>Oceanospirillales</taxon>
        <taxon>Halomonadaceae</taxon>
        <taxon>Halomonas</taxon>
    </lineage>
</organism>
<sequence>MTYSIIGYDYASGAHGIACATGGPALGAFVPHLRVGVGAAITQGYSTNVLAAEQGLAALADGMSVEEVVEALQRDDQGAAWRQIALMDARGRSAGWSGEYNVPVVALLREPGVVVAGNMLASDRVGTLMIEAYRRSRANADNLDAALLAALNAGCDAGGDARGTRSAALRVRAPGGLPLDLRIDDAMNAVVELLALKRRVDQDRDYQAFLGRLPTANDPHRH</sequence>
<dbReference type="InterPro" id="IPR010430">
    <property type="entry name" value="DUF1028"/>
</dbReference>
<dbReference type="AlphaFoldDB" id="A0A2A2F3C3"/>
<keyword evidence="2" id="KW-1185">Reference proteome</keyword>
<dbReference type="OrthoDB" id="9790012at2"/>
<dbReference type="SUPFAM" id="SSF56235">
    <property type="entry name" value="N-terminal nucleophile aminohydrolases (Ntn hydrolases)"/>
    <property type="match status" value="1"/>
</dbReference>
<dbReference type="EMBL" id="NSKB01000001">
    <property type="protein sequence ID" value="PAU79102.1"/>
    <property type="molecule type" value="Genomic_DNA"/>
</dbReference>
<gene>
    <name evidence="1" type="ORF">CK498_01665</name>
</gene>
<dbReference type="Pfam" id="PF06267">
    <property type="entry name" value="DUF1028"/>
    <property type="match status" value="1"/>
</dbReference>
<dbReference type="RefSeq" id="WP_095619117.1">
    <property type="nucleotide sequence ID" value="NZ_NSKB01000001.1"/>
</dbReference>
<accession>A0A2A2F3C3</accession>
<protein>
    <submittedName>
        <fullName evidence="1">Pilus assembly protein</fullName>
    </submittedName>
</protein>
<dbReference type="PANTHER" id="PTHR39328:SF1">
    <property type="entry name" value="BLL2871 PROTEIN"/>
    <property type="match status" value="1"/>
</dbReference>
<dbReference type="Gene3D" id="3.60.20.10">
    <property type="entry name" value="Glutamine Phosphoribosylpyrophosphate, subunit 1, domain 1"/>
    <property type="match status" value="1"/>
</dbReference>
<dbReference type="PANTHER" id="PTHR39328">
    <property type="entry name" value="BLL2871 PROTEIN"/>
    <property type="match status" value="1"/>
</dbReference>
<name>A0A2A2F3C3_9GAMM</name>
<evidence type="ECO:0000313" key="1">
    <source>
        <dbReference type="EMBL" id="PAU79102.1"/>
    </source>
</evidence>
<comment type="caution">
    <text evidence="1">The sequence shown here is derived from an EMBL/GenBank/DDBJ whole genome shotgun (WGS) entry which is preliminary data.</text>
</comment>
<reference evidence="1 2" key="1">
    <citation type="submission" date="2017-08" db="EMBL/GenBank/DDBJ databases">
        <title>Halomonas alkalisoli sp. nov., isolated from saline alkaline soil.</title>
        <authorList>
            <person name="Wang D."/>
            <person name="Zhang G."/>
        </authorList>
    </citation>
    <scope>NUCLEOTIDE SEQUENCE [LARGE SCALE GENOMIC DNA]</scope>
    <source>
        <strain evidence="1 2">WRN001</strain>
    </source>
</reference>
<dbReference type="InterPro" id="IPR029055">
    <property type="entry name" value="Ntn_hydrolases_N"/>
</dbReference>
<evidence type="ECO:0000313" key="2">
    <source>
        <dbReference type="Proteomes" id="UP000217771"/>
    </source>
</evidence>